<sequence length="339" mass="39378">MIIIATQPMDGKGLTKNKIIDFFDSGRNVFIASDIDASKTIRQIFNEFGVDLDSIGSSVLDHFNYADQIDNNQIFSNNIINQPVICPQLKYPILYKGSGISMAPYEMNQVYGILRAEDTTYSYNYEKSETENTGNHIILVAGVQGRNNARAILTGSIELFSNEFYKQEKFSNREFMQNIMLWNFGETGILKVGKINNTLDGQSQKVTEYRVGDKCEYSIEIFMWNRLTNTWNPYVTDDLTVEFIMLDPYVRMPLKNVQNTALYKAKFQVPEKHGVFKFNIKYEKPGFNFIYEATKVTVRPFKHNEYPRYLEQAYPYYISTWATIIGFCVLVFYFLFHKD</sequence>
<evidence type="ECO:0000259" key="10">
    <source>
        <dbReference type="Pfam" id="PF23358"/>
    </source>
</evidence>
<dbReference type="Proteomes" id="UP000008983">
    <property type="component" value="Unassembled WGS sequence"/>
</dbReference>
<feature type="domain" description="OST48 N-terminal" evidence="9">
    <location>
        <begin position="11"/>
        <end position="182"/>
    </location>
</feature>
<evidence type="ECO:0000256" key="6">
    <source>
        <dbReference type="ARBA" id="ARBA00022989"/>
    </source>
</evidence>
<keyword evidence="12" id="KW-1185">Reference proteome</keyword>
<comment type="subunit">
    <text evidence="8">Component of the oligosaccharyltransferase (OST) complex.</text>
</comment>
<name>G0QWT9_ICHMU</name>
<feature type="domain" description="OST48 middle" evidence="10">
    <location>
        <begin position="201"/>
        <end position="338"/>
    </location>
</feature>
<comment type="subcellular location">
    <subcellularLocation>
        <location evidence="8">Endoplasmic reticulum membrane</location>
        <topology evidence="8">Single-pass type I membrane protein</topology>
    </subcellularLocation>
    <subcellularLocation>
        <location evidence="1">Membrane</location>
        <topology evidence="1">Single-pass type I membrane protein</topology>
    </subcellularLocation>
</comment>
<accession>G0QWT9</accession>
<protein>
    <recommendedName>
        <fullName evidence="8">Dolichyl-diphosphooligosaccharide--protein glycosyltransferase 48 kDa subunit</fullName>
        <shortName evidence="8">Oligosaccharyl transferase 48 kDa subunit</shortName>
    </recommendedName>
</protein>
<feature type="transmembrane region" description="Helical" evidence="8">
    <location>
        <begin position="314"/>
        <end position="336"/>
    </location>
</feature>
<organism evidence="11 12">
    <name type="scientific">Ichthyophthirius multifiliis</name>
    <name type="common">White spot disease agent</name>
    <name type="synonym">Ich</name>
    <dbReference type="NCBI Taxonomy" id="5932"/>
    <lineage>
        <taxon>Eukaryota</taxon>
        <taxon>Sar</taxon>
        <taxon>Alveolata</taxon>
        <taxon>Ciliophora</taxon>
        <taxon>Intramacronucleata</taxon>
        <taxon>Oligohymenophorea</taxon>
        <taxon>Hymenostomatida</taxon>
        <taxon>Ophryoglenina</taxon>
        <taxon>Ichthyophthirius</taxon>
    </lineage>
</organism>
<dbReference type="OrthoDB" id="29105at2759"/>
<comment type="function">
    <text evidence="8">Subunit of the oligosaccharyl transferase (OST) complex that catalyzes the initial transfer of a defined glycan (Glc(3)Man(9)GlcNAc(2) in eukaryotes) from the lipid carrier dolichol-pyrophosphate to an asparagine residue within an Asn-X-Ser/Thr consensus motif in nascent polypeptide chains, the first step in protein N-glycosylation. N-glycosylation occurs cotranslationally and the complex associates with the Sec61 complex at the channel-forming translocon complex that mediates protein translocation across the endoplasmic reticulum (ER).</text>
</comment>
<comment type="pathway">
    <text evidence="2 8">Protein modification; protein glycosylation.</text>
</comment>
<dbReference type="EMBL" id="GL984014">
    <property type="protein sequence ID" value="EGR30314.1"/>
    <property type="molecule type" value="Genomic_DNA"/>
</dbReference>
<dbReference type="OMA" id="AHDEYPR"/>
<evidence type="ECO:0000313" key="11">
    <source>
        <dbReference type="EMBL" id="EGR30314.1"/>
    </source>
</evidence>
<keyword evidence="4 8" id="KW-0812">Transmembrane</keyword>
<evidence type="ECO:0000256" key="3">
    <source>
        <dbReference type="ARBA" id="ARBA00008743"/>
    </source>
</evidence>
<dbReference type="FunCoup" id="G0QWT9">
    <property type="interactions" value="487"/>
</dbReference>
<evidence type="ECO:0000256" key="1">
    <source>
        <dbReference type="ARBA" id="ARBA00004479"/>
    </source>
</evidence>
<evidence type="ECO:0000313" key="12">
    <source>
        <dbReference type="Proteomes" id="UP000008983"/>
    </source>
</evidence>
<dbReference type="InParanoid" id="G0QWT9"/>
<dbReference type="GeneID" id="14906428"/>
<evidence type="ECO:0000256" key="7">
    <source>
        <dbReference type="ARBA" id="ARBA00023136"/>
    </source>
</evidence>
<dbReference type="InterPro" id="IPR005013">
    <property type="entry name" value="DDOST_48_kDa_subunit"/>
</dbReference>
<gene>
    <name evidence="11" type="ORF">IMG5_135110</name>
</gene>
<keyword evidence="5 8" id="KW-0256">Endoplasmic reticulum</keyword>
<dbReference type="InterPro" id="IPR055457">
    <property type="entry name" value="OST48_N"/>
</dbReference>
<keyword evidence="6 8" id="KW-1133">Transmembrane helix</keyword>
<dbReference type="PANTHER" id="PTHR10830">
    <property type="entry name" value="DOLICHYL-DIPHOSPHOOLIGOSACCHARIDE--PROTEIN GLYCOSYLTRANSFERASE 48 KDA SUBUNIT"/>
    <property type="match status" value="1"/>
</dbReference>
<evidence type="ECO:0000259" key="9">
    <source>
        <dbReference type="Pfam" id="PF03345"/>
    </source>
</evidence>
<dbReference type="RefSeq" id="XP_004031901.1">
    <property type="nucleotide sequence ID" value="XM_004031853.1"/>
</dbReference>
<dbReference type="InterPro" id="IPR055459">
    <property type="entry name" value="OST48_MD"/>
</dbReference>
<dbReference type="Pfam" id="PF03345">
    <property type="entry name" value="OST48_N"/>
    <property type="match status" value="1"/>
</dbReference>
<evidence type="ECO:0000256" key="8">
    <source>
        <dbReference type="RuleBase" id="RU361142"/>
    </source>
</evidence>
<proteinExistence type="inferred from homology"/>
<keyword evidence="7 8" id="KW-0472">Membrane</keyword>
<reference evidence="11 12" key="1">
    <citation type="submission" date="2011-07" db="EMBL/GenBank/DDBJ databases">
        <authorList>
            <person name="Coyne R."/>
            <person name="Brami D."/>
            <person name="Johnson J."/>
            <person name="Hostetler J."/>
            <person name="Hannick L."/>
            <person name="Clark T."/>
            <person name="Cassidy-Hanley D."/>
            <person name="Inman J."/>
        </authorList>
    </citation>
    <scope>NUCLEOTIDE SEQUENCE [LARGE SCALE GENOMIC DNA]</scope>
    <source>
        <strain evidence="11 12">G5</strain>
    </source>
</reference>
<evidence type="ECO:0000256" key="2">
    <source>
        <dbReference type="ARBA" id="ARBA00004922"/>
    </source>
</evidence>
<dbReference type="GO" id="GO:0008250">
    <property type="term" value="C:oligosaccharyltransferase complex"/>
    <property type="evidence" value="ECO:0007669"/>
    <property type="project" value="TreeGrafter"/>
</dbReference>
<dbReference type="PANTHER" id="PTHR10830:SF0">
    <property type="entry name" value="DOLICHYL-DIPHOSPHOOLIGOSACCHARIDE--PROTEIN GLYCOSYLTRANSFERASE 48 KDA SUBUNIT"/>
    <property type="match status" value="1"/>
</dbReference>
<comment type="similarity">
    <text evidence="3 8">Belongs to the DDOST 48 kDa subunit family.</text>
</comment>
<dbReference type="AlphaFoldDB" id="G0QWT9"/>
<evidence type="ECO:0000256" key="5">
    <source>
        <dbReference type="ARBA" id="ARBA00022824"/>
    </source>
</evidence>
<dbReference type="eggNOG" id="KOG2754">
    <property type="taxonomic scope" value="Eukaryota"/>
</dbReference>
<dbReference type="GO" id="GO:0018279">
    <property type="term" value="P:protein N-linked glycosylation via asparagine"/>
    <property type="evidence" value="ECO:0007669"/>
    <property type="project" value="UniProtKB-UniRule"/>
</dbReference>
<evidence type="ECO:0000256" key="4">
    <source>
        <dbReference type="ARBA" id="ARBA00022692"/>
    </source>
</evidence>
<dbReference type="UniPathway" id="UPA00378"/>
<dbReference type="STRING" id="857967.G0QWT9"/>
<dbReference type="Pfam" id="PF23358">
    <property type="entry name" value="OST48_MD"/>
    <property type="match status" value="1"/>
</dbReference>